<dbReference type="EMBL" id="JAAGWZ010000002">
    <property type="protein sequence ID" value="NEM91617.1"/>
    <property type="molecule type" value="Genomic_DNA"/>
</dbReference>
<name>A0A7C9TQP8_9MICO</name>
<evidence type="ECO:0000313" key="2">
    <source>
        <dbReference type="EMBL" id="NEM91617.1"/>
    </source>
</evidence>
<organism evidence="2 3">
    <name type="scientific">Galbitalea soli</name>
    <dbReference type="NCBI Taxonomy" id="1268042"/>
    <lineage>
        <taxon>Bacteria</taxon>
        <taxon>Bacillati</taxon>
        <taxon>Actinomycetota</taxon>
        <taxon>Actinomycetes</taxon>
        <taxon>Micrococcales</taxon>
        <taxon>Microbacteriaceae</taxon>
        <taxon>Galbitalea</taxon>
    </lineage>
</organism>
<sequence length="217" mass="22668">MTERSADIGGSGYTLDELSDYLDRGMSPAIPAIDDNAECQAMLATLSRVAGLSRELVSRDAAENPTIDEGWLAGLLSAVGREVRAGRDIPFSSSDPTTRLTITEGAVRELVRAAGDSVDGVLVGTVAIDGDVTQPGAEVAVAVTISIVPRRSARELAEAVRERVRSELLKHTELAVGAIDVTVADVHLLPSDEPAPGAVTGDGTTTGPAPRDEEEQR</sequence>
<keyword evidence="3" id="KW-1185">Reference proteome</keyword>
<evidence type="ECO:0000256" key="1">
    <source>
        <dbReference type="SAM" id="MobiDB-lite"/>
    </source>
</evidence>
<accession>A0A7C9TQP8</accession>
<dbReference type="RefSeq" id="WP_163473433.1">
    <property type="nucleotide sequence ID" value="NZ_JAAGWZ010000002.1"/>
</dbReference>
<dbReference type="AlphaFoldDB" id="A0A7C9TQP8"/>
<gene>
    <name evidence="2" type="ORF">G3T37_09625</name>
</gene>
<evidence type="ECO:0000313" key="3">
    <source>
        <dbReference type="Proteomes" id="UP000479756"/>
    </source>
</evidence>
<feature type="region of interest" description="Disordered" evidence="1">
    <location>
        <begin position="189"/>
        <end position="217"/>
    </location>
</feature>
<comment type="caution">
    <text evidence="2">The sequence shown here is derived from an EMBL/GenBank/DDBJ whole genome shotgun (WGS) entry which is preliminary data.</text>
</comment>
<protein>
    <submittedName>
        <fullName evidence="2">Asp23/Gls24 family envelope stress response protein</fullName>
    </submittedName>
</protein>
<reference evidence="2 3" key="1">
    <citation type="journal article" date="2014" name="Int. J. Syst. Evol. Microbiol.">
        <title>Description of Galbitalea soli gen. nov., sp. nov., and Frondihabitans sucicola sp. nov.</title>
        <authorList>
            <person name="Kim S.J."/>
            <person name="Lim J.M."/>
            <person name="Ahn J.H."/>
            <person name="Weon H.Y."/>
            <person name="Hamada M."/>
            <person name="Suzuki K."/>
            <person name="Ahn T.Y."/>
            <person name="Kwon S.W."/>
        </authorList>
    </citation>
    <scope>NUCLEOTIDE SEQUENCE [LARGE SCALE GENOMIC DNA]</scope>
    <source>
        <strain evidence="2 3">NBRC 108727</strain>
    </source>
</reference>
<proteinExistence type="predicted"/>
<dbReference type="Proteomes" id="UP000479756">
    <property type="component" value="Unassembled WGS sequence"/>
</dbReference>